<dbReference type="InterPro" id="IPR052055">
    <property type="entry name" value="Hepadnavirus_pol/RT"/>
</dbReference>
<evidence type="ECO:0000313" key="2">
    <source>
        <dbReference type="EMBL" id="ETI43030.1"/>
    </source>
</evidence>
<keyword evidence="3" id="KW-1185">Reference proteome</keyword>
<dbReference type="EMBL" id="ANIZ01002031">
    <property type="protein sequence ID" value="ETI43030.1"/>
    <property type="molecule type" value="Genomic_DNA"/>
</dbReference>
<name>V9EUS8_PHYNI</name>
<dbReference type="AlphaFoldDB" id="V9EUS8"/>
<dbReference type="Proteomes" id="UP000018721">
    <property type="component" value="Unassembled WGS sequence"/>
</dbReference>
<comment type="caution">
    <text evidence="2">The sequence shown here is derived from an EMBL/GenBank/DDBJ whole genome shotgun (WGS) entry which is preliminary data.</text>
</comment>
<feature type="compositionally biased region" description="Polar residues" evidence="1">
    <location>
        <begin position="360"/>
        <end position="371"/>
    </location>
</feature>
<proteinExistence type="predicted"/>
<feature type="region of interest" description="Disordered" evidence="1">
    <location>
        <begin position="350"/>
        <end position="371"/>
    </location>
</feature>
<dbReference type="OrthoDB" id="124180at2759"/>
<organism evidence="2 3">
    <name type="scientific">Phytophthora nicotianae P1569</name>
    <dbReference type="NCBI Taxonomy" id="1317065"/>
    <lineage>
        <taxon>Eukaryota</taxon>
        <taxon>Sar</taxon>
        <taxon>Stramenopiles</taxon>
        <taxon>Oomycota</taxon>
        <taxon>Peronosporomycetes</taxon>
        <taxon>Peronosporales</taxon>
        <taxon>Peronosporaceae</taxon>
        <taxon>Phytophthora</taxon>
    </lineage>
</organism>
<protein>
    <submittedName>
        <fullName evidence="2">Uncharacterized protein</fullName>
    </submittedName>
</protein>
<reference evidence="2 3" key="1">
    <citation type="submission" date="2013-11" db="EMBL/GenBank/DDBJ databases">
        <title>The Genome Sequence of Phytophthora parasitica P1569.</title>
        <authorList>
            <consortium name="The Broad Institute Genomics Platform"/>
            <person name="Russ C."/>
            <person name="Tyler B."/>
            <person name="Panabieres F."/>
            <person name="Shan W."/>
            <person name="Tripathy S."/>
            <person name="Grunwald N."/>
            <person name="Machado M."/>
            <person name="Johnson C.S."/>
            <person name="Arredondo F."/>
            <person name="Hong C."/>
            <person name="Coffey M."/>
            <person name="Young S.K."/>
            <person name="Zeng Q."/>
            <person name="Gargeya S."/>
            <person name="Fitzgerald M."/>
            <person name="Abouelleil A."/>
            <person name="Alvarado L."/>
            <person name="Chapman S.B."/>
            <person name="Gainer-Dewar J."/>
            <person name="Goldberg J."/>
            <person name="Griggs A."/>
            <person name="Gujja S."/>
            <person name="Hansen M."/>
            <person name="Howarth C."/>
            <person name="Imamovic A."/>
            <person name="Ireland A."/>
            <person name="Larimer J."/>
            <person name="McCowan C."/>
            <person name="Murphy C."/>
            <person name="Pearson M."/>
            <person name="Poon T.W."/>
            <person name="Priest M."/>
            <person name="Roberts A."/>
            <person name="Saif S."/>
            <person name="Shea T."/>
            <person name="Sykes S."/>
            <person name="Wortman J."/>
            <person name="Nusbaum C."/>
            <person name="Birren B."/>
        </authorList>
    </citation>
    <scope>NUCLEOTIDE SEQUENCE [LARGE SCALE GENOMIC DNA]</scope>
    <source>
        <strain evidence="2 3">P1569</strain>
    </source>
</reference>
<dbReference type="PANTHER" id="PTHR33050">
    <property type="entry name" value="REVERSE TRANSCRIPTASE DOMAIN-CONTAINING PROTEIN"/>
    <property type="match status" value="1"/>
</dbReference>
<dbReference type="PANTHER" id="PTHR33050:SF7">
    <property type="entry name" value="RIBONUCLEASE H"/>
    <property type="match status" value="1"/>
</dbReference>
<evidence type="ECO:0000256" key="1">
    <source>
        <dbReference type="SAM" id="MobiDB-lite"/>
    </source>
</evidence>
<accession>V9EUS8</accession>
<gene>
    <name evidence="2" type="ORF">F443_11924</name>
</gene>
<evidence type="ECO:0000313" key="3">
    <source>
        <dbReference type="Proteomes" id="UP000018721"/>
    </source>
</evidence>
<sequence>MATVLGPSAINELKFTQWATVNKALGLLWDTEEGCVSIPEDKIGKAIGRVTEMLSARSFTKTAILKVLGSLRHVASCSRPARAFFQQLQVSANRMPRFGQRKLSAEAREDLLWFRTVLQHPERFNSIPVSQFAELSDPVVHVYMDASGEGLCALDPAHKRYLRQRFSLSEAQALSINIRELRSAVLAVLHWGPTWYDPHNRLPQHIQFHIDNTSAVTWANRRTSKHPTSQLYNRLLSLEEFQYNLNCTASHITGKLNIMADAGSRAWGGTDTISKVWSNLSASWSQDLIESPFDDLSAVWEHCCSATPWQSLPIPSTARTGTNGAVLQETWDGPDGSHQQARLADLDISPRTAGLEGPTANASVTSTALSS</sequence>
<dbReference type="HOGENOM" id="CLU_746964_0_0_1"/>
<dbReference type="CDD" id="cd09275">
    <property type="entry name" value="RNase_HI_RT_DIRS1"/>
    <property type="match status" value="1"/>
</dbReference>